<proteinExistence type="predicted"/>
<dbReference type="RefSeq" id="WP_137340498.1">
    <property type="nucleotide sequence ID" value="NZ_BSQH01000006.1"/>
</dbReference>
<evidence type="ECO:0000313" key="2">
    <source>
        <dbReference type="Proteomes" id="UP000304900"/>
    </source>
</evidence>
<dbReference type="AlphaFoldDB" id="A0A4U6D7L2"/>
<dbReference type="InterPro" id="IPR053865">
    <property type="entry name" value="DUF6934"/>
</dbReference>
<protein>
    <submittedName>
        <fullName evidence="1">Uncharacterized protein</fullName>
    </submittedName>
</protein>
<organism evidence="1 2">
    <name type="scientific">Dyadobacter frigoris</name>
    <dbReference type="NCBI Taxonomy" id="2576211"/>
    <lineage>
        <taxon>Bacteria</taxon>
        <taxon>Pseudomonadati</taxon>
        <taxon>Bacteroidota</taxon>
        <taxon>Cytophagia</taxon>
        <taxon>Cytophagales</taxon>
        <taxon>Spirosomataceae</taxon>
        <taxon>Dyadobacter</taxon>
    </lineage>
</organism>
<name>A0A4U6D7L2_9BACT</name>
<dbReference type="OrthoDB" id="1343312at2"/>
<evidence type="ECO:0000313" key="1">
    <source>
        <dbReference type="EMBL" id="TKT92128.1"/>
    </source>
</evidence>
<comment type="caution">
    <text evidence="1">The sequence shown here is derived from an EMBL/GenBank/DDBJ whole genome shotgun (WGS) entry which is preliminary data.</text>
</comment>
<dbReference type="Pfam" id="PF22028">
    <property type="entry name" value="DUF6934"/>
    <property type="match status" value="1"/>
</dbReference>
<keyword evidence="2" id="KW-1185">Reference proteome</keyword>
<dbReference type="Proteomes" id="UP000304900">
    <property type="component" value="Unassembled WGS sequence"/>
</dbReference>
<dbReference type="EMBL" id="SZVO01000005">
    <property type="protein sequence ID" value="TKT92128.1"/>
    <property type="molecule type" value="Genomic_DNA"/>
</dbReference>
<accession>A0A4U6D7L2</accession>
<gene>
    <name evidence="1" type="ORF">FDK13_13430</name>
</gene>
<sequence length="93" mass="10360">MSSKPYTLHINEDNSIYQFQSIGKRGTFEKVIIISLLGNPCNLALLDYDPVTDEYTDLSVTDNGDMKEGISDRNAGHKVISDCKTKQAGSIYR</sequence>
<reference evidence="1 2" key="1">
    <citation type="submission" date="2019-05" db="EMBL/GenBank/DDBJ databases">
        <title>Dyadobacter AR-3-8 sp. nov., isolated from arctic soil.</title>
        <authorList>
            <person name="Chaudhary D.K."/>
        </authorList>
    </citation>
    <scope>NUCLEOTIDE SEQUENCE [LARGE SCALE GENOMIC DNA]</scope>
    <source>
        <strain evidence="1 2">AR-3-8</strain>
    </source>
</reference>